<evidence type="ECO:0000256" key="8">
    <source>
        <dbReference type="ARBA" id="ARBA00010211"/>
    </source>
</evidence>
<feature type="binding site" evidence="23">
    <location>
        <position position="354"/>
    </location>
    <ligand>
        <name>substrate</name>
    </ligand>
</feature>
<feature type="binding site" evidence="24">
    <location>
        <position position="257"/>
    </location>
    <ligand>
        <name>Mg(2+)</name>
        <dbReference type="ChEBI" id="CHEBI:18420"/>
    </ligand>
</feature>
<dbReference type="InterPro" id="IPR003103">
    <property type="entry name" value="BAG_domain"/>
</dbReference>
<dbReference type="PANTHER" id="PTHR43069:SF2">
    <property type="entry name" value="FUMARYLACETOACETASE"/>
    <property type="match status" value="1"/>
</dbReference>
<dbReference type="GO" id="GO:0051087">
    <property type="term" value="F:protein-folding chaperone binding"/>
    <property type="evidence" value="ECO:0007669"/>
    <property type="project" value="InterPro"/>
</dbReference>
<dbReference type="Gene3D" id="3.20.20.80">
    <property type="entry name" value="Glycosidases"/>
    <property type="match status" value="1"/>
</dbReference>
<dbReference type="GO" id="GO:0004334">
    <property type="term" value="F:fumarylacetoacetase activity"/>
    <property type="evidence" value="ECO:0007669"/>
    <property type="project" value="UniProtKB-EC"/>
</dbReference>
<dbReference type="SUPFAM" id="SSF51445">
    <property type="entry name" value="(Trans)glycosidases"/>
    <property type="match status" value="1"/>
</dbReference>
<dbReference type="FunFam" id="3.20.20.80:FF:000012">
    <property type="entry name" value="Mannan endo-1,4-beta-mannosidase 6"/>
    <property type="match status" value="1"/>
</dbReference>
<dbReference type="PROSITE" id="PS51035">
    <property type="entry name" value="BAG"/>
    <property type="match status" value="1"/>
</dbReference>
<dbReference type="PANTHER" id="PTHR43069">
    <property type="entry name" value="FUMARYLACETOACETASE"/>
    <property type="match status" value="1"/>
</dbReference>
<proteinExistence type="inferred from homology"/>
<evidence type="ECO:0000256" key="5">
    <source>
        <dbReference type="ARBA" id="ARBA00004613"/>
    </source>
</evidence>
<keyword evidence="14" id="KW-0378">Hydrolase</keyword>
<dbReference type="InterPro" id="IPR015377">
    <property type="entry name" value="Fumarylacetoacetase_N"/>
</dbReference>
<dbReference type="Proteomes" id="UP000583929">
    <property type="component" value="Unassembled WGS sequence"/>
</dbReference>
<reference evidence="26 27" key="1">
    <citation type="journal article" date="2020" name="bioRxiv">
        <title>Sequence and annotation of 42 cannabis genomes reveals extensive copy number variation in cannabinoid synthesis and pathogen resistance genes.</title>
        <authorList>
            <person name="Mckernan K.J."/>
            <person name="Helbert Y."/>
            <person name="Kane L.T."/>
            <person name="Ebling H."/>
            <person name="Zhang L."/>
            <person name="Liu B."/>
            <person name="Eaton Z."/>
            <person name="Mclaughlin S."/>
            <person name="Kingan S."/>
            <person name="Baybayan P."/>
            <person name="Concepcion G."/>
            <person name="Jordan M."/>
            <person name="Riva A."/>
            <person name="Barbazuk W."/>
            <person name="Harkins T."/>
        </authorList>
    </citation>
    <scope>NUCLEOTIDE SEQUENCE [LARGE SCALE GENOMIC DNA]</scope>
    <source>
        <strain evidence="27">cv. Jamaican Lion 4</strain>
        <tissue evidence="26">Leaf</tissue>
    </source>
</reference>
<evidence type="ECO:0000256" key="18">
    <source>
        <dbReference type="ARBA" id="ARBA00023232"/>
    </source>
</evidence>
<dbReference type="EC" id="3.7.1.2" evidence="9"/>
<keyword evidence="12" id="KW-0964">Secreted</keyword>
<dbReference type="PROSITE" id="PS50096">
    <property type="entry name" value="IQ"/>
    <property type="match status" value="1"/>
</dbReference>
<evidence type="ECO:0000313" key="27">
    <source>
        <dbReference type="Proteomes" id="UP000583929"/>
    </source>
</evidence>
<feature type="binding site" evidence="24">
    <location>
        <position position="237"/>
    </location>
    <ligand>
        <name>Ca(2+)</name>
        <dbReference type="ChEBI" id="CHEBI:29108"/>
    </ligand>
</feature>
<evidence type="ECO:0000256" key="1">
    <source>
        <dbReference type="ARBA" id="ARBA00000353"/>
    </source>
</evidence>
<feature type="binding site" evidence="24">
    <location>
        <position position="205"/>
    </location>
    <ligand>
        <name>Ca(2+)</name>
        <dbReference type="ChEBI" id="CHEBI:29108"/>
    </ligand>
</feature>
<feature type="active site" description="Proton acceptor" evidence="22">
    <location>
        <position position="137"/>
    </location>
</feature>
<evidence type="ECO:0000259" key="25">
    <source>
        <dbReference type="PROSITE" id="PS51035"/>
    </source>
</evidence>
<comment type="similarity">
    <text evidence="7">Belongs to the glycosyl hydrolase 5 (cellulase A) family.</text>
</comment>
<name>A0A7J6G8Q5_CANSA</name>
<evidence type="ECO:0000256" key="3">
    <source>
        <dbReference type="ARBA" id="ARBA00001913"/>
    </source>
</evidence>
<evidence type="ECO:0000313" key="26">
    <source>
        <dbReference type="EMBL" id="KAF4379247.1"/>
    </source>
</evidence>
<comment type="pathway">
    <text evidence="6">Amino-acid degradation; L-phenylalanine degradation; acetoacetate and fumarate from L-phenylalanine: step 6/6.</text>
</comment>
<organism evidence="26 27">
    <name type="scientific">Cannabis sativa</name>
    <name type="common">Hemp</name>
    <name type="synonym">Marijuana</name>
    <dbReference type="NCBI Taxonomy" id="3483"/>
    <lineage>
        <taxon>Eukaryota</taxon>
        <taxon>Viridiplantae</taxon>
        <taxon>Streptophyta</taxon>
        <taxon>Embryophyta</taxon>
        <taxon>Tracheophyta</taxon>
        <taxon>Spermatophyta</taxon>
        <taxon>Magnoliopsida</taxon>
        <taxon>eudicotyledons</taxon>
        <taxon>Gunneridae</taxon>
        <taxon>Pentapetalae</taxon>
        <taxon>rosids</taxon>
        <taxon>fabids</taxon>
        <taxon>Rosales</taxon>
        <taxon>Cannabaceae</taxon>
        <taxon>Cannabis</taxon>
    </lineage>
</organism>
<evidence type="ECO:0000256" key="24">
    <source>
        <dbReference type="PIRSR" id="PIRSR605959-3"/>
    </source>
</evidence>
<evidence type="ECO:0000256" key="22">
    <source>
        <dbReference type="PIRSR" id="PIRSR605959-1"/>
    </source>
</evidence>
<keyword evidence="13 24" id="KW-0479">Metal-binding</keyword>
<feature type="binding site" evidence="23">
    <location>
        <position position="132"/>
    </location>
    <ligand>
        <name>substrate</name>
    </ligand>
</feature>
<dbReference type="AlphaFoldDB" id="A0A7J6G8Q5"/>
<dbReference type="InterPro" id="IPR011234">
    <property type="entry name" value="Fumarylacetoacetase-like_C"/>
</dbReference>
<dbReference type="SUPFAM" id="SSF63433">
    <property type="entry name" value="Fumarylacetoacetate hydrolase, FAH, N-terminal domain"/>
    <property type="match status" value="1"/>
</dbReference>
<evidence type="ECO:0000256" key="12">
    <source>
        <dbReference type="ARBA" id="ARBA00022525"/>
    </source>
</evidence>
<feature type="domain" description="BAG" evidence="25">
    <location>
        <begin position="498"/>
        <end position="575"/>
    </location>
</feature>
<comment type="caution">
    <text evidence="26">The sequence shown here is derived from an EMBL/GenBank/DDBJ whole genome shotgun (WGS) entry which is preliminary data.</text>
</comment>
<feature type="binding site" evidence="24">
    <location>
        <position position="130"/>
    </location>
    <ligand>
        <name>Ca(2+)</name>
        <dbReference type="ChEBI" id="CHEBI:29108"/>
    </ligand>
</feature>
<accession>A0A7J6G8Q5</accession>
<protein>
    <recommendedName>
        <fullName evidence="11">Fumarylacetoacetase</fullName>
        <ecNumber evidence="10">3.2.1.78</ecNumber>
        <ecNumber evidence="9">3.7.1.2</ecNumber>
    </recommendedName>
    <alternativeName>
        <fullName evidence="20">Fumarylacetoacetate hydrolase</fullName>
    </alternativeName>
</protein>
<dbReference type="SUPFAM" id="SSF63491">
    <property type="entry name" value="BAG domain"/>
    <property type="match status" value="1"/>
</dbReference>
<dbReference type="GO" id="GO:1902000">
    <property type="term" value="P:homogentisate catabolic process"/>
    <property type="evidence" value="ECO:0007669"/>
    <property type="project" value="TreeGrafter"/>
</dbReference>
<evidence type="ECO:0000256" key="6">
    <source>
        <dbReference type="ARBA" id="ARBA00004782"/>
    </source>
</evidence>
<feature type="binding site" evidence="23">
    <location>
        <position position="244"/>
    </location>
    <ligand>
        <name>substrate</name>
    </ligand>
</feature>
<keyword evidence="18" id="KW-0585">Phenylalanine catabolism</keyword>
<evidence type="ECO:0000256" key="11">
    <source>
        <dbReference type="ARBA" id="ARBA00014741"/>
    </source>
</evidence>
<dbReference type="GO" id="GO:0046872">
    <property type="term" value="F:metal ion binding"/>
    <property type="evidence" value="ECO:0007669"/>
    <property type="project" value="UniProtKB-KW"/>
</dbReference>
<dbReference type="Gene3D" id="1.20.58.120">
    <property type="entry name" value="BAG domain"/>
    <property type="match status" value="1"/>
</dbReference>
<evidence type="ECO:0000256" key="14">
    <source>
        <dbReference type="ARBA" id="ARBA00022801"/>
    </source>
</evidence>
<evidence type="ECO:0000256" key="19">
    <source>
        <dbReference type="ARBA" id="ARBA00023295"/>
    </source>
</evidence>
<evidence type="ECO:0000256" key="10">
    <source>
        <dbReference type="ARBA" id="ARBA00012706"/>
    </source>
</evidence>
<dbReference type="Gene3D" id="3.90.850.10">
    <property type="entry name" value="Fumarylacetoacetase-like, C-terminal domain"/>
    <property type="match status" value="1"/>
</dbReference>
<dbReference type="SUPFAM" id="SSF56529">
    <property type="entry name" value="FAH"/>
    <property type="match status" value="1"/>
</dbReference>
<evidence type="ECO:0000256" key="7">
    <source>
        <dbReference type="ARBA" id="ARBA00005641"/>
    </source>
</evidence>
<keyword evidence="19" id="KW-0326">Glycosidase</keyword>
<evidence type="ECO:0000256" key="9">
    <source>
        <dbReference type="ARBA" id="ARBA00012094"/>
    </source>
</evidence>
<dbReference type="InterPro" id="IPR017853">
    <property type="entry name" value="GH"/>
</dbReference>
<feature type="binding site" evidence="24">
    <location>
        <position position="237"/>
    </location>
    <ligand>
        <name>Mg(2+)</name>
        <dbReference type="ChEBI" id="CHEBI:18420"/>
    </ligand>
</feature>
<evidence type="ECO:0000256" key="20">
    <source>
        <dbReference type="ARBA" id="ARBA00031740"/>
    </source>
</evidence>
<dbReference type="EC" id="3.2.1.78" evidence="10"/>
<dbReference type="SMART" id="SM00264">
    <property type="entry name" value="BAG"/>
    <property type="match status" value="1"/>
</dbReference>
<evidence type="ECO:0000256" key="13">
    <source>
        <dbReference type="ARBA" id="ARBA00022723"/>
    </source>
</evidence>
<dbReference type="GO" id="GO:0006559">
    <property type="term" value="P:L-phenylalanine catabolic process"/>
    <property type="evidence" value="ECO:0007669"/>
    <property type="project" value="UniProtKB-UniPathway"/>
</dbReference>
<comment type="subcellular location">
    <subcellularLocation>
        <location evidence="5">Secreted</location>
    </subcellularLocation>
</comment>
<dbReference type="FunFam" id="3.90.850.10:FF:000004">
    <property type="entry name" value="Fumarylacetoacetase"/>
    <property type="match status" value="1"/>
</dbReference>
<keyword evidence="15 24" id="KW-0106">Calcium</keyword>
<sequence>MALKSFIDVLPNSHFPIQNLPFGVFKPEPSSAPRPGVAIGDYVLDLSEIASAGLFDGPILKNSDCFQQPNLNKLLALGRPAWKESRITLQKLLSSTEPKLRDNANLRQKALVPMNKVELLLPIAVGDYTDFFSSMHHAKNCGTMFRGPENAIPPNWFHLPIAYHGRASSVVISGTDIIRPRGQGYPSGTSPPYFGPTLKLDYELEMAAVVGSGNELGKPVNVNEAADHIFGLVLMNDWSARDIQAWEYVPLGPFLGKSFGTTISPWIVSLEALEPFACAAPKQDPLPLPYLAEKVSRNYDIQLEVEIKPAGVEDSTVVTKSNFKHLYWTLTQQIAHHTINGCNLRPGDILGTGTISGPEPDSLGCLLELSWNGQKTISLKGATRKFLEDGDEVIITGFCKFIMHYALRIEMEMNTPLGLAPARGRLFLHCLDDAIKCWIGFFKMASFYHLSVLSSLDLEAPIPITVHLPQQTQPNSAPAATKIQSAYRAHRIRTLHRTISSVDSAADELQRVIQRQDTVDAIRSDEREKLRMNEALMALLLRLDSVPGWDPAVREARRKVSRRIVGMQEILDAITESKVEDGQSYFWGYDGFTRNWDEILAEMEEDVCKSTGGDELERFCAEHLGFRCLQSTTTYWTTDHEFLLPLKWKEKDLPICNNVIHFSFMSKSQLVNSHVSWGTTEIGCILNEEEVKEEMEADWRDRILFPFLGIISFTTLLYLNFSDQLSFPVLWQPKMAFVGTNSTHFVVAEDDHGGNYSEIYVNGWNSYWLMEKSIWVSSRSKVSKMLRMGAQMGLTVCRTWAFSDGYGSSALQTSPGVFNERVFRALDYVIVEARKNKLRLILSLVNNLNAFGGKTQYVRWAEEAGVNVSQTDDSFFSHPTVKDYYKAYIKAILTRKNSLTGVKYSEDPAIFAWELINEPRCLSNSSAPVLQAWITEMAAYVKSLDDKHLLTVGIEGFYGPKTTERSKVNPGEWAASLGSDFIQNSAVDNIDFASVHAYPDSWIQKGDSEAKMNFLSRWVDSHISDGEHVLKKPVLITEFGSSLRMNKTPEDTNLLLKTVYDRVYESAKKREAGAGALIWQLLVEGVDEYADQFSLVAWDHPSIYKLITRQSCRLRRIFFNTKVTLEIHIRNGEVTHLRHAAALAFRHAFLTIREFWIAISATVTALNAVGPGAAPPQALGHAAEHRNTRGATTPHLLKNAVFASTTII</sequence>
<dbReference type="GO" id="GO:0000272">
    <property type="term" value="P:polysaccharide catabolic process"/>
    <property type="evidence" value="ECO:0007669"/>
    <property type="project" value="InterPro"/>
</dbReference>
<gene>
    <name evidence="26" type="ORF">G4B88_010641</name>
</gene>
<dbReference type="InterPro" id="IPR001547">
    <property type="entry name" value="Glyco_hydro_5"/>
</dbReference>
<dbReference type="Pfam" id="PF26410">
    <property type="entry name" value="GH5_mannosidase"/>
    <property type="match status" value="1"/>
</dbReference>
<evidence type="ECO:0000256" key="2">
    <source>
        <dbReference type="ARBA" id="ARBA00001678"/>
    </source>
</evidence>
<dbReference type="InterPro" id="IPR036663">
    <property type="entry name" value="Fumarylacetoacetase_C_sf"/>
</dbReference>
<feature type="binding site" evidence="23">
    <location>
        <position position="248"/>
    </location>
    <ligand>
        <name>substrate</name>
    </ligand>
</feature>
<dbReference type="NCBIfam" id="TIGR01266">
    <property type="entry name" value="fum_ac_acetase"/>
    <property type="match status" value="1"/>
</dbReference>
<comment type="catalytic activity">
    <reaction evidence="1">
        <text>4-fumarylacetoacetate + H2O = acetoacetate + fumarate + H(+)</text>
        <dbReference type="Rhea" id="RHEA:10244"/>
        <dbReference type="ChEBI" id="CHEBI:13705"/>
        <dbReference type="ChEBI" id="CHEBI:15377"/>
        <dbReference type="ChEBI" id="CHEBI:15378"/>
        <dbReference type="ChEBI" id="CHEBI:18034"/>
        <dbReference type="ChEBI" id="CHEBI:29806"/>
        <dbReference type="EC" id="3.7.1.2"/>
    </reaction>
</comment>
<comment type="cofactor">
    <cofactor evidence="3 24">
        <name>Ca(2+)</name>
        <dbReference type="ChEBI" id="CHEBI:29108"/>
    </cofactor>
</comment>
<comment type="catalytic activity">
    <reaction evidence="2">
        <text>Random hydrolysis of (1-&gt;4)-beta-D-mannosidic linkages in mannans, galactomannans and glucomannans.</text>
        <dbReference type="EC" id="3.2.1.78"/>
    </reaction>
</comment>
<dbReference type="InterPro" id="IPR036462">
    <property type="entry name" value="Fumarylacetoacetase_N_sf"/>
</dbReference>
<dbReference type="UniPathway" id="UPA00139">
    <property type="reaction ID" value="UER00341"/>
</dbReference>
<dbReference type="GO" id="GO:0016985">
    <property type="term" value="F:mannan endo-1,4-beta-mannosidase activity"/>
    <property type="evidence" value="ECO:0007669"/>
    <property type="project" value="UniProtKB-EC"/>
</dbReference>
<comment type="similarity">
    <text evidence="8">Belongs to the FAH family.</text>
</comment>
<feature type="binding site" evidence="23">
    <location>
        <position position="146"/>
    </location>
    <ligand>
        <name>substrate</name>
    </ligand>
</feature>
<keyword evidence="16 24" id="KW-0460">Magnesium</keyword>
<feature type="binding site" evidence="24">
    <location>
        <position position="203"/>
    </location>
    <ligand>
        <name>Ca(2+)</name>
        <dbReference type="ChEBI" id="CHEBI:29108"/>
    </ligand>
</feature>
<dbReference type="FunFam" id="2.30.30.230:FF:000002">
    <property type="entry name" value="Fumarylacetoacetase"/>
    <property type="match status" value="1"/>
</dbReference>
<feature type="binding site" evidence="24">
    <location>
        <position position="261"/>
    </location>
    <ligand>
        <name>Mg(2+)</name>
        <dbReference type="ChEBI" id="CHEBI:18420"/>
    </ligand>
</feature>
<dbReference type="Gene3D" id="2.30.30.230">
    <property type="entry name" value="Fumarylacetoacetase, N-terminal domain"/>
    <property type="match status" value="1"/>
</dbReference>
<dbReference type="Pfam" id="PF01557">
    <property type="entry name" value="FAA_hydrolase"/>
    <property type="match status" value="1"/>
</dbReference>
<dbReference type="EMBL" id="JAATIQ010000130">
    <property type="protein sequence ID" value="KAF4379247.1"/>
    <property type="molecule type" value="Genomic_DNA"/>
</dbReference>
<evidence type="ECO:0000256" key="23">
    <source>
        <dbReference type="PIRSR" id="PIRSR605959-2"/>
    </source>
</evidence>
<evidence type="ECO:0000256" key="21">
    <source>
        <dbReference type="ARBA" id="ARBA00057625"/>
    </source>
</evidence>
<evidence type="ECO:0000256" key="4">
    <source>
        <dbReference type="ARBA" id="ARBA00001946"/>
    </source>
</evidence>
<dbReference type="Pfam" id="PF02179">
    <property type="entry name" value="BAG"/>
    <property type="match status" value="1"/>
</dbReference>
<dbReference type="InterPro" id="IPR036533">
    <property type="entry name" value="BAG_dom_sf"/>
</dbReference>
<evidence type="ECO:0000256" key="15">
    <source>
        <dbReference type="ARBA" id="ARBA00022837"/>
    </source>
</evidence>
<keyword evidence="17" id="KW-0828">Tyrosine catabolism</keyword>
<comment type="function">
    <text evidence="21">Converts fumarylacetoacetate to acetoacetate and fumarate. Involved in tyrosine catabolic pathway. Catalyzes the final step in the tyrosine degradation pathway.</text>
</comment>
<dbReference type="GO" id="GO:0006572">
    <property type="term" value="P:L-tyrosine catabolic process"/>
    <property type="evidence" value="ECO:0007669"/>
    <property type="project" value="UniProtKB-KW"/>
</dbReference>
<evidence type="ECO:0000256" key="17">
    <source>
        <dbReference type="ARBA" id="ARBA00022878"/>
    </source>
</evidence>
<comment type="cofactor">
    <cofactor evidence="4 24">
        <name>Mg(2+)</name>
        <dbReference type="ChEBI" id="CHEBI:18420"/>
    </cofactor>
</comment>
<keyword evidence="27" id="KW-1185">Reference proteome</keyword>
<dbReference type="GO" id="GO:0005576">
    <property type="term" value="C:extracellular region"/>
    <property type="evidence" value="ECO:0007669"/>
    <property type="project" value="UniProtKB-SubCell"/>
</dbReference>
<evidence type="ECO:0000256" key="16">
    <source>
        <dbReference type="ARBA" id="ARBA00022842"/>
    </source>
</evidence>
<dbReference type="InterPro" id="IPR005959">
    <property type="entry name" value="Fumarylacetoacetase"/>
</dbReference>
<dbReference type="Pfam" id="PF09298">
    <property type="entry name" value="FAA_hydrolase_N"/>
    <property type="match status" value="1"/>
</dbReference>